<dbReference type="SUPFAM" id="SSF51261">
    <property type="entry name" value="Duplicated hybrid motif"/>
    <property type="match status" value="1"/>
</dbReference>
<name>A0A9D1J1E0_9FIRM</name>
<evidence type="ECO:0000313" key="3">
    <source>
        <dbReference type="Proteomes" id="UP000886785"/>
    </source>
</evidence>
<dbReference type="Proteomes" id="UP000886785">
    <property type="component" value="Unassembled WGS sequence"/>
</dbReference>
<feature type="domain" description="M23ase beta-sheet core" evidence="1">
    <location>
        <begin position="193"/>
        <end position="300"/>
    </location>
</feature>
<proteinExistence type="predicted"/>
<reference evidence="2" key="2">
    <citation type="journal article" date="2021" name="PeerJ">
        <title>Extensive microbial diversity within the chicken gut microbiome revealed by metagenomics and culture.</title>
        <authorList>
            <person name="Gilroy R."/>
            <person name="Ravi A."/>
            <person name="Getino M."/>
            <person name="Pursley I."/>
            <person name="Horton D.L."/>
            <person name="Alikhan N.F."/>
            <person name="Baker D."/>
            <person name="Gharbi K."/>
            <person name="Hall N."/>
            <person name="Watson M."/>
            <person name="Adriaenssens E.M."/>
            <person name="Foster-Nyarko E."/>
            <person name="Jarju S."/>
            <person name="Secka A."/>
            <person name="Antonio M."/>
            <person name="Oren A."/>
            <person name="Chaudhuri R.R."/>
            <person name="La Ragione R."/>
            <person name="Hildebrand F."/>
            <person name="Pallen M.J."/>
        </authorList>
    </citation>
    <scope>NUCLEOTIDE SEQUENCE</scope>
    <source>
        <strain evidence="2">ChiSjej1B19-7085</strain>
    </source>
</reference>
<dbReference type="CDD" id="cd12797">
    <property type="entry name" value="M23_peptidase"/>
    <property type="match status" value="1"/>
</dbReference>
<dbReference type="Pfam" id="PF01551">
    <property type="entry name" value="Peptidase_M23"/>
    <property type="match status" value="1"/>
</dbReference>
<dbReference type="Gene3D" id="2.70.70.10">
    <property type="entry name" value="Glucose Permease (Domain IIA)"/>
    <property type="match status" value="1"/>
</dbReference>
<comment type="caution">
    <text evidence="2">The sequence shown here is derived from an EMBL/GenBank/DDBJ whole genome shotgun (WGS) entry which is preliminary data.</text>
</comment>
<dbReference type="InterPro" id="IPR050570">
    <property type="entry name" value="Cell_wall_metabolism_enzyme"/>
</dbReference>
<organism evidence="2 3">
    <name type="scientific">Candidatus Gallacutalibacter pullicola</name>
    <dbReference type="NCBI Taxonomy" id="2840830"/>
    <lineage>
        <taxon>Bacteria</taxon>
        <taxon>Bacillati</taxon>
        <taxon>Bacillota</taxon>
        <taxon>Clostridia</taxon>
        <taxon>Eubacteriales</taxon>
        <taxon>Candidatus Gallacutalibacter</taxon>
    </lineage>
</organism>
<reference evidence="2" key="1">
    <citation type="submission" date="2020-10" db="EMBL/GenBank/DDBJ databases">
        <authorList>
            <person name="Gilroy R."/>
        </authorList>
    </citation>
    <scope>NUCLEOTIDE SEQUENCE</scope>
    <source>
        <strain evidence="2">ChiSjej1B19-7085</strain>
    </source>
</reference>
<dbReference type="PANTHER" id="PTHR21666:SF270">
    <property type="entry name" value="MUREIN HYDROLASE ACTIVATOR ENVC"/>
    <property type="match status" value="1"/>
</dbReference>
<dbReference type="InterPro" id="IPR011055">
    <property type="entry name" value="Dup_hybrid_motif"/>
</dbReference>
<gene>
    <name evidence="2" type="ORF">IAA54_05475</name>
</gene>
<sequence>MIASIGSTAATLHNPPLESYVEELDEGFRDEIQQVRNDTGGDDDVVRTVGLDKTDTDPYALALISLGSWENVDVNDDTKLALESVHDAIYGYTVTHQQKTEEIDEGNGWHTNHYTEYTIRINVMAPEDYISANYPPDTAAVLLDNLEVLREIEAEVGDLEIDVPTEIIPSEGEFAWPVPGHTTLSSYWGDGRNHKGIDIADAGINGQPVVAMADGKVTRAIDGYGVGYPGSPDGGGYGNHVYLDHGNGLTSRYGHMSRVVVSVGDTVKKGQIIGYVGSSGDSSGPHLHFEIRENGTPKDPMLWYQDDA</sequence>
<dbReference type="EMBL" id="DVHF01000063">
    <property type="protein sequence ID" value="HIR57100.1"/>
    <property type="molecule type" value="Genomic_DNA"/>
</dbReference>
<evidence type="ECO:0000259" key="1">
    <source>
        <dbReference type="Pfam" id="PF01551"/>
    </source>
</evidence>
<dbReference type="PANTHER" id="PTHR21666">
    <property type="entry name" value="PEPTIDASE-RELATED"/>
    <property type="match status" value="1"/>
</dbReference>
<dbReference type="InterPro" id="IPR016047">
    <property type="entry name" value="M23ase_b-sheet_dom"/>
</dbReference>
<dbReference type="GO" id="GO:0004222">
    <property type="term" value="F:metalloendopeptidase activity"/>
    <property type="evidence" value="ECO:0007669"/>
    <property type="project" value="TreeGrafter"/>
</dbReference>
<dbReference type="AlphaFoldDB" id="A0A9D1J1E0"/>
<protein>
    <submittedName>
        <fullName evidence="2">M23 family metallopeptidase</fullName>
    </submittedName>
</protein>
<accession>A0A9D1J1E0</accession>
<evidence type="ECO:0000313" key="2">
    <source>
        <dbReference type="EMBL" id="HIR57100.1"/>
    </source>
</evidence>